<dbReference type="AlphaFoldDB" id="A0A6B0UFV6"/>
<evidence type="ECO:0000313" key="1">
    <source>
        <dbReference type="EMBL" id="MXU87536.1"/>
    </source>
</evidence>
<reference evidence="1" key="1">
    <citation type="submission" date="2019-12" db="EMBL/GenBank/DDBJ databases">
        <title>An insight into the sialome of adult female Ixodes ricinus ticks feeding for 6 days.</title>
        <authorList>
            <person name="Perner J."/>
            <person name="Ribeiro J.M.C."/>
        </authorList>
    </citation>
    <scope>NUCLEOTIDE SEQUENCE</scope>
    <source>
        <strain evidence="1">Semi-engorged</strain>
        <tissue evidence="1">Salivary glands</tissue>
    </source>
</reference>
<organism evidence="1">
    <name type="scientific">Ixodes ricinus</name>
    <name type="common">Common tick</name>
    <name type="synonym">Acarus ricinus</name>
    <dbReference type="NCBI Taxonomy" id="34613"/>
    <lineage>
        <taxon>Eukaryota</taxon>
        <taxon>Metazoa</taxon>
        <taxon>Ecdysozoa</taxon>
        <taxon>Arthropoda</taxon>
        <taxon>Chelicerata</taxon>
        <taxon>Arachnida</taxon>
        <taxon>Acari</taxon>
        <taxon>Parasitiformes</taxon>
        <taxon>Ixodida</taxon>
        <taxon>Ixodoidea</taxon>
        <taxon>Ixodidae</taxon>
        <taxon>Ixodinae</taxon>
        <taxon>Ixodes</taxon>
    </lineage>
</organism>
<dbReference type="EMBL" id="GIFC01005453">
    <property type="protein sequence ID" value="MXU87536.1"/>
    <property type="molecule type" value="Transcribed_RNA"/>
</dbReference>
<accession>A0A6B0UFV6</accession>
<sequence>MFRSVSNDVLLFFLSAEPFNAANDWLSRLLDLVCISSNELLHITRPRLSLVAGYESQTLVKMNARTNTREISYEKNCPYCNVAVICDVRCAAFLRNH</sequence>
<protein>
    <submittedName>
        <fullName evidence="1">Putative secreted protein</fullName>
    </submittedName>
</protein>
<proteinExistence type="predicted"/>
<name>A0A6B0UFV6_IXORI</name>